<name>A0A3E2BK00_9BACT</name>
<comment type="caution">
    <text evidence="1">The sequence shown here is derived from an EMBL/GenBank/DDBJ whole genome shotgun (WGS) entry which is preliminary data.</text>
</comment>
<dbReference type="EMBL" id="QUAH01000013">
    <property type="protein sequence ID" value="RFT15065.1"/>
    <property type="molecule type" value="Genomic_DNA"/>
</dbReference>
<reference evidence="1 2" key="1">
    <citation type="submission" date="2018-08" db="EMBL/GenBank/DDBJ databases">
        <title>Genome analysis of the thermophilic bacterium of the candidate phylum Aminicenantes from deep subsurface aquifer revealed its physiology and ecological role.</title>
        <authorList>
            <person name="Kadnikov V.V."/>
            <person name="Mardanov A.V."/>
            <person name="Beletsky A.V."/>
            <person name="Karnachuk O.V."/>
            <person name="Ravin N.V."/>
        </authorList>
    </citation>
    <scope>NUCLEOTIDE SEQUENCE [LARGE SCALE GENOMIC DNA]</scope>
    <source>
        <strain evidence="1">BY38</strain>
    </source>
</reference>
<protein>
    <submittedName>
        <fullName evidence="1">Uncharacterized protein</fullName>
    </submittedName>
</protein>
<organism evidence="1 2">
    <name type="scientific">Candidatus Saccharicenans subterraneus</name>
    <dbReference type="NCBI Taxonomy" id="2508984"/>
    <lineage>
        <taxon>Bacteria</taxon>
        <taxon>Candidatus Aminicenantota</taxon>
        <taxon>Candidatus Aminicenantia</taxon>
        <taxon>Candidatus Aminicenantales</taxon>
        <taxon>Candidatus Saccharicenantaceae</taxon>
        <taxon>Candidatus Saccharicenans</taxon>
    </lineage>
</organism>
<proteinExistence type="predicted"/>
<accession>A0A3E2BK00</accession>
<sequence length="40" mass="4457">METTNNMNITRLSLLIDITLYHIAGHFSKSQVGPGNFPPK</sequence>
<dbReference type="Proteomes" id="UP000257323">
    <property type="component" value="Unassembled WGS sequence"/>
</dbReference>
<evidence type="ECO:0000313" key="1">
    <source>
        <dbReference type="EMBL" id="RFT15065.1"/>
    </source>
</evidence>
<dbReference type="AlphaFoldDB" id="A0A3E2BK00"/>
<evidence type="ECO:0000313" key="2">
    <source>
        <dbReference type="Proteomes" id="UP000257323"/>
    </source>
</evidence>
<gene>
    <name evidence="1" type="ORF">OP8BY_0696</name>
</gene>